<comment type="caution">
    <text evidence="1">The sequence shown here is derived from an EMBL/GenBank/DDBJ whole genome shotgun (WGS) entry which is preliminary data.</text>
</comment>
<organism evidence="1 2">
    <name type="scientific">Archangium lansingense</name>
    <dbReference type="NCBI Taxonomy" id="2995310"/>
    <lineage>
        <taxon>Bacteria</taxon>
        <taxon>Pseudomonadati</taxon>
        <taxon>Myxococcota</taxon>
        <taxon>Myxococcia</taxon>
        <taxon>Myxococcales</taxon>
        <taxon>Cystobacterineae</taxon>
        <taxon>Archangiaceae</taxon>
        <taxon>Archangium</taxon>
    </lineage>
</organism>
<proteinExistence type="predicted"/>
<dbReference type="EMBL" id="JAPNKA010000001">
    <property type="protein sequence ID" value="MCY1083109.1"/>
    <property type="molecule type" value="Genomic_DNA"/>
</dbReference>
<protein>
    <recommendedName>
        <fullName evidence="3">Lipoprotein</fullName>
    </recommendedName>
</protein>
<reference evidence="1 2" key="1">
    <citation type="submission" date="2022-11" db="EMBL/GenBank/DDBJ databases">
        <title>Minimal conservation of predation-associated metabolite biosynthetic gene clusters underscores biosynthetic potential of Myxococcota including descriptions for ten novel species: Archangium lansinium sp. nov., Myxococcus landrumus sp. nov., Nannocystis bai.</title>
        <authorList>
            <person name="Ahearne A."/>
            <person name="Stevens C."/>
            <person name="Phillips K."/>
        </authorList>
    </citation>
    <scope>NUCLEOTIDE SEQUENCE [LARGE SCALE GENOMIC DNA]</scope>
    <source>
        <strain evidence="1 2">MIWBW</strain>
    </source>
</reference>
<sequence>MNPVGLGPGALLLLVACAGSPTSGKQARPSPVREAVSDAGLQVPSRVVMKVQDIHYDGFTISARILVSPEDGPLRLDRRLVPEFDVEIGLVADCERGSVPTIHMDVFPPLERPKNLMVLEPGYWYGRTVRFMPFDDHFTNIGPECVEATLYLRSFDRQFVASQHIQAVRSPSLDDGAQQDAGTP</sequence>
<keyword evidence="2" id="KW-1185">Reference proteome</keyword>
<evidence type="ECO:0008006" key="3">
    <source>
        <dbReference type="Google" id="ProtNLM"/>
    </source>
</evidence>
<name>A0ABT4AQJ3_9BACT</name>
<gene>
    <name evidence="1" type="ORF">OV287_52600</name>
</gene>
<evidence type="ECO:0000313" key="1">
    <source>
        <dbReference type="EMBL" id="MCY1083109.1"/>
    </source>
</evidence>
<evidence type="ECO:0000313" key="2">
    <source>
        <dbReference type="Proteomes" id="UP001207654"/>
    </source>
</evidence>
<dbReference type="Proteomes" id="UP001207654">
    <property type="component" value="Unassembled WGS sequence"/>
</dbReference>
<dbReference type="RefSeq" id="WP_267541653.1">
    <property type="nucleotide sequence ID" value="NZ_JAPNKA010000001.1"/>
</dbReference>
<accession>A0ABT4AQJ3</accession>